<dbReference type="GO" id="GO:0008270">
    <property type="term" value="F:zinc ion binding"/>
    <property type="evidence" value="ECO:0007669"/>
    <property type="project" value="UniProtKB-KW"/>
</dbReference>
<dbReference type="VEuPathDB" id="VectorBase:AALB20_033541"/>
<reference evidence="4" key="2">
    <citation type="submission" date="2022-08" db="UniProtKB">
        <authorList>
            <consortium name="EnsemblMetazoa"/>
        </authorList>
    </citation>
    <scope>IDENTIFICATION</scope>
    <source>
        <strain evidence="4">STECLA/ALBI9_A</strain>
    </source>
</reference>
<reference evidence="4 5" key="1">
    <citation type="journal article" date="2017" name="G3 (Bethesda)">
        <title>The Physical Genome Mapping of Anopheles albimanus Corrected Scaffold Misassemblies and Identified Interarm Rearrangements in Genus Anopheles.</title>
        <authorList>
            <person name="Artemov G.N."/>
            <person name="Peery A.N."/>
            <person name="Jiang X."/>
            <person name="Tu Z."/>
            <person name="Stegniy V.N."/>
            <person name="Sharakhova M.V."/>
            <person name="Sharakhov I.V."/>
        </authorList>
    </citation>
    <scope>NUCLEOTIDE SEQUENCE [LARGE SCALE GENOMIC DNA]</scope>
    <source>
        <strain evidence="4 5">ALBI9_A</strain>
    </source>
</reference>
<dbReference type="PANTHER" id="PTHR13459">
    <property type="entry name" value="E3 UBIQUITIN-PROTEIN LIGASE RNF220 ISOFORM X1"/>
    <property type="match status" value="1"/>
</dbReference>
<dbReference type="VEuPathDB" id="VectorBase:AALB003034"/>
<keyword evidence="1" id="KW-0863">Zinc-finger</keyword>
<dbReference type="CDD" id="cd16563">
    <property type="entry name" value="RING-HC_RNF220"/>
    <property type="match status" value="1"/>
</dbReference>
<evidence type="ECO:0000256" key="1">
    <source>
        <dbReference type="ARBA" id="ARBA00022771"/>
    </source>
</evidence>
<proteinExistence type="predicted"/>
<dbReference type="GO" id="GO:0016567">
    <property type="term" value="P:protein ubiquitination"/>
    <property type="evidence" value="ECO:0007669"/>
    <property type="project" value="TreeGrafter"/>
</dbReference>
<dbReference type="InterPro" id="IPR040178">
    <property type="entry name" value="RNF220_RING"/>
</dbReference>
<dbReference type="InterPro" id="IPR052443">
    <property type="entry name" value="E3_ubiq-ligase_RNF220-like"/>
</dbReference>
<dbReference type="GO" id="GO:0061630">
    <property type="term" value="F:ubiquitin protein ligase activity"/>
    <property type="evidence" value="ECO:0007669"/>
    <property type="project" value="TreeGrafter"/>
</dbReference>
<evidence type="ECO:0000256" key="2">
    <source>
        <dbReference type="ARBA" id="ARBA00022833"/>
    </source>
</evidence>
<evidence type="ECO:0000256" key="3">
    <source>
        <dbReference type="SAM" id="MobiDB-lite"/>
    </source>
</evidence>
<evidence type="ECO:0000313" key="4">
    <source>
        <dbReference type="EnsemblMetazoa" id="AALB003034-PA"/>
    </source>
</evidence>
<feature type="region of interest" description="Disordered" evidence="3">
    <location>
        <begin position="85"/>
        <end position="132"/>
    </location>
</feature>
<dbReference type="AlphaFoldDB" id="A0A182F960"/>
<dbReference type="PROSITE" id="PS50089">
    <property type="entry name" value="ZF_RING_2"/>
    <property type="match status" value="1"/>
</dbReference>
<feature type="compositionally biased region" description="Low complexity" evidence="3">
    <location>
        <begin position="99"/>
        <end position="115"/>
    </location>
</feature>
<dbReference type="Gene3D" id="3.30.40.10">
    <property type="entry name" value="Zinc/RING finger domain, C3HC4 (zinc finger)"/>
    <property type="match status" value="1"/>
</dbReference>
<keyword evidence="5" id="KW-1185">Reference proteome</keyword>
<name>A0A182F960_ANOAL</name>
<dbReference type="Pfam" id="PF15926">
    <property type="entry name" value="RNF220"/>
    <property type="match status" value="1"/>
</dbReference>
<dbReference type="STRING" id="7167.A0A182F960"/>
<keyword evidence="2" id="KW-0862">Zinc</keyword>
<feature type="compositionally biased region" description="Gly residues" evidence="3">
    <location>
        <begin position="88"/>
        <end position="98"/>
    </location>
</feature>
<protein>
    <submittedName>
        <fullName evidence="4">Uncharacterized protein</fullName>
    </submittedName>
</protein>
<accession>A0A182F960</accession>
<keyword evidence="1" id="KW-0479">Metal-binding</keyword>
<dbReference type="Pfam" id="PF13923">
    <property type="entry name" value="zf-C3HC4_2"/>
    <property type="match status" value="1"/>
</dbReference>
<dbReference type="InterPro" id="IPR013083">
    <property type="entry name" value="Znf_RING/FYVE/PHD"/>
</dbReference>
<dbReference type="InterPro" id="IPR001841">
    <property type="entry name" value="Znf_RING"/>
</dbReference>
<evidence type="ECO:0000313" key="5">
    <source>
        <dbReference type="Proteomes" id="UP000069272"/>
    </source>
</evidence>
<feature type="region of interest" description="Disordered" evidence="3">
    <location>
        <begin position="298"/>
        <end position="319"/>
    </location>
</feature>
<dbReference type="Proteomes" id="UP000069272">
    <property type="component" value="Chromosome 2R"/>
</dbReference>
<sequence length="422" mass="45746">MQHDVVVPGSSGVVLAPSLVMDVSGAAGSSGEHEPEAVGRGFRHRKTRLDPMCCPICGITLRPQEIDQHFAVEVDRLERILKPKRHLGGGSADGGSGFPGPSSSSAGSSSSNGTGEARNHSANGHEEQRGSIVAPDECWGTYQKIKNNRQARLKLKSRKRKPEDNVCPICNKVTLEDITLHVESCLRKSEGQCNGIEDAEDDDDDDDDASIDVEEVSYETYEWAGQKRIRSTTLLPPTALAGVAVRVTNADDTDDELNVDGDESQVYGPPQYSERDVIVSSDGSASGALRQLVMANEPHTIKPPNSPGEGTSKLPSATSVSGSTGCYGKLDEAVLLTEPTSAGASERTIVESLKAKVREYEGYIRNRPKCLICMDDFRKPVVSVCCWHVYCEECWLHTLGARKLCPQCSMITSPTDLRRIYL</sequence>
<dbReference type="EnsemblMetazoa" id="AALB003034-RA">
    <property type="protein sequence ID" value="AALB003034-PA"/>
    <property type="gene ID" value="AALB003034"/>
</dbReference>
<dbReference type="PANTHER" id="PTHR13459:SF1">
    <property type="entry name" value="E3 UBIQUITIN-PROTEIN LIGASE RNF220 ISOFORM X1"/>
    <property type="match status" value="1"/>
</dbReference>
<feature type="region of interest" description="Disordered" evidence="3">
    <location>
        <begin position="24"/>
        <end position="43"/>
    </location>
</feature>
<organism evidence="4 5">
    <name type="scientific">Anopheles albimanus</name>
    <name type="common">New world malaria mosquito</name>
    <dbReference type="NCBI Taxonomy" id="7167"/>
    <lineage>
        <taxon>Eukaryota</taxon>
        <taxon>Metazoa</taxon>
        <taxon>Ecdysozoa</taxon>
        <taxon>Arthropoda</taxon>
        <taxon>Hexapoda</taxon>
        <taxon>Insecta</taxon>
        <taxon>Pterygota</taxon>
        <taxon>Neoptera</taxon>
        <taxon>Endopterygota</taxon>
        <taxon>Diptera</taxon>
        <taxon>Nematocera</taxon>
        <taxon>Culicoidea</taxon>
        <taxon>Culicidae</taxon>
        <taxon>Anophelinae</taxon>
        <taxon>Anopheles</taxon>
    </lineage>
</organism>
<dbReference type="InterPro" id="IPR031824">
    <property type="entry name" value="RNF220_mid"/>
</dbReference>
<feature type="compositionally biased region" description="Basic and acidic residues" evidence="3">
    <location>
        <begin position="117"/>
        <end position="129"/>
    </location>
</feature>
<dbReference type="SUPFAM" id="SSF57850">
    <property type="entry name" value="RING/U-box"/>
    <property type="match status" value="1"/>
</dbReference>